<name>A0A6M0CRW0_9PSED</name>
<accession>A0A6M0CRW0</accession>
<proteinExistence type="predicted"/>
<comment type="caution">
    <text evidence="1">The sequence shown here is derived from an EMBL/GenBank/DDBJ whole genome shotgun (WGS) entry which is preliminary data.</text>
</comment>
<dbReference type="AlphaFoldDB" id="A0A6M0CRW0"/>
<dbReference type="EMBL" id="JAAHBV010000202">
    <property type="protein sequence ID" value="NER60246.1"/>
    <property type="molecule type" value="Genomic_DNA"/>
</dbReference>
<dbReference type="Proteomes" id="UP000480410">
    <property type="component" value="Unassembled WGS sequence"/>
</dbReference>
<organism evidence="1 2">
    <name type="scientific">Pseudomonas brassicae</name>
    <dbReference type="NCBI Taxonomy" id="2708063"/>
    <lineage>
        <taxon>Bacteria</taxon>
        <taxon>Pseudomonadati</taxon>
        <taxon>Pseudomonadota</taxon>
        <taxon>Gammaproteobacteria</taxon>
        <taxon>Pseudomonadales</taxon>
        <taxon>Pseudomonadaceae</taxon>
        <taxon>Pseudomonas</taxon>
    </lineage>
</organism>
<sequence>MGAINLFDSHPDTLDGQTLYGVQKYSITSPEGAQGAFYYTSLSYDF</sequence>
<gene>
    <name evidence="1" type="ORF">G3435_10115</name>
</gene>
<protein>
    <submittedName>
        <fullName evidence="1">Uncharacterized protein</fullName>
    </submittedName>
</protein>
<reference evidence="1 2" key="1">
    <citation type="submission" date="2020-02" db="EMBL/GenBank/DDBJ databases">
        <title>Broccoli isolated Pseudomonas sp.</title>
        <authorList>
            <person name="Fujikawa T."/>
            <person name="Sawada H."/>
        </authorList>
    </citation>
    <scope>NUCLEOTIDE SEQUENCE [LARGE SCALE GENOMIC DNA]</scope>
    <source>
        <strain evidence="1 2">MAFF212428</strain>
    </source>
</reference>
<evidence type="ECO:0000313" key="1">
    <source>
        <dbReference type="EMBL" id="NER60246.1"/>
    </source>
</evidence>
<evidence type="ECO:0000313" key="2">
    <source>
        <dbReference type="Proteomes" id="UP000480410"/>
    </source>
</evidence>